<dbReference type="Proteomes" id="UP000078540">
    <property type="component" value="Unassembled WGS sequence"/>
</dbReference>
<accession>A0A195BA53</accession>
<name>A0A195BA53_9HYME</name>
<dbReference type="EMBL" id="KQ976542">
    <property type="protein sequence ID" value="KYM81112.1"/>
    <property type="molecule type" value="Genomic_DNA"/>
</dbReference>
<proteinExistence type="predicted"/>
<dbReference type="AlphaFoldDB" id="A0A195BA53"/>
<gene>
    <name evidence="1" type="ORF">ALC53_08454</name>
</gene>
<evidence type="ECO:0000313" key="2">
    <source>
        <dbReference type="Proteomes" id="UP000078540"/>
    </source>
</evidence>
<sequence length="72" mass="7944">MAATQQPLDGVELSPTTTTAAIAITTMLSVAWLRPLPIARTHSPESRSICPGEYFRSRKFDRSINYSVSISF</sequence>
<evidence type="ECO:0000313" key="1">
    <source>
        <dbReference type="EMBL" id="KYM81112.1"/>
    </source>
</evidence>
<protein>
    <submittedName>
        <fullName evidence="1">Uncharacterized protein</fullName>
    </submittedName>
</protein>
<reference evidence="1 2" key="1">
    <citation type="submission" date="2015-09" db="EMBL/GenBank/DDBJ databases">
        <title>Atta colombica WGS genome.</title>
        <authorList>
            <person name="Nygaard S."/>
            <person name="Hu H."/>
            <person name="Boomsma J."/>
            <person name="Zhang G."/>
        </authorList>
    </citation>
    <scope>NUCLEOTIDE SEQUENCE [LARGE SCALE GENOMIC DNA]</scope>
    <source>
        <strain evidence="1">Treedump-2</strain>
        <tissue evidence="1">Whole body</tissue>
    </source>
</reference>
<organism evidence="1 2">
    <name type="scientific">Atta colombica</name>
    <dbReference type="NCBI Taxonomy" id="520822"/>
    <lineage>
        <taxon>Eukaryota</taxon>
        <taxon>Metazoa</taxon>
        <taxon>Ecdysozoa</taxon>
        <taxon>Arthropoda</taxon>
        <taxon>Hexapoda</taxon>
        <taxon>Insecta</taxon>
        <taxon>Pterygota</taxon>
        <taxon>Neoptera</taxon>
        <taxon>Endopterygota</taxon>
        <taxon>Hymenoptera</taxon>
        <taxon>Apocrita</taxon>
        <taxon>Aculeata</taxon>
        <taxon>Formicoidea</taxon>
        <taxon>Formicidae</taxon>
        <taxon>Myrmicinae</taxon>
        <taxon>Atta</taxon>
    </lineage>
</organism>
<keyword evidence="2" id="KW-1185">Reference proteome</keyword>